<dbReference type="InterPro" id="IPR012338">
    <property type="entry name" value="Beta-lactam/transpept-like"/>
</dbReference>
<protein>
    <submittedName>
        <fullName evidence="2">Serine hydrolase</fullName>
    </submittedName>
</protein>
<accession>A0ABR8SKL0</accession>
<dbReference type="PANTHER" id="PTHR35333:SF3">
    <property type="entry name" value="BETA-LACTAMASE-TYPE TRANSPEPTIDASE FOLD CONTAINING PROTEIN"/>
    <property type="match status" value="1"/>
</dbReference>
<proteinExistence type="predicted"/>
<comment type="caution">
    <text evidence="2">The sequence shown here is derived from an EMBL/GenBank/DDBJ whole genome shotgun (WGS) entry which is preliminary data.</text>
</comment>
<dbReference type="EMBL" id="JACSQM010000003">
    <property type="protein sequence ID" value="MBD7964013.1"/>
    <property type="molecule type" value="Genomic_DNA"/>
</dbReference>
<dbReference type="Gene3D" id="3.40.710.10">
    <property type="entry name" value="DD-peptidase/beta-lactamase superfamily"/>
    <property type="match status" value="1"/>
</dbReference>
<sequence>MINQIEHSLSELLASGKGMYGCSLFDFKTKESFAFHENESFYAASIIKVPIMAAVFAHAFEGKCRLKDKIQIHEEDFVPGDGILKHLSAGMEWTINDLIVLMIIESDNTATNVLIDLVGIENIASHMIRWGFKTSQLHHKLQISPDRKRGGFNVITPNEINQFLIQLASGRVVSMKACDLMIKILKQQKMNELIPSLLPEVEGAIGMIQNWEAAHKTGYVSGVEHNVGLFYFPGHTYAISVLSKNVPNRTEPKQIMGEIGQLIFKFNASRQKKANGCF</sequence>
<reference evidence="2 3" key="1">
    <citation type="submission" date="2020-08" db="EMBL/GenBank/DDBJ databases">
        <title>A Genomic Blueprint of the Chicken Gut Microbiome.</title>
        <authorList>
            <person name="Gilroy R."/>
            <person name="Ravi A."/>
            <person name="Getino M."/>
            <person name="Pursley I."/>
            <person name="Horton D.L."/>
            <person name="Alikhan N.-F."/>
            <person name="Baker D."/>
            <person name="Gharbi K."/>
            <person name="Hall N."/>
            <person name="Watson M."/>
            <person name="Adriaenssens E.M."/>
            <person name="Foster-Nyarko E."/>
            <person name="Jarju S."/>
            <person name="Secka A."/>
            <person name="Antonio M."/>
            <person name="Oren A."/>
            <person name="Chaudhuri R."/>
            <person name="La Ragione R.M."/>
            <person name="Hildebrand F."/>
            <person name="Pallen M.J."/>
        </authorList>
    </citation>
    <scope>NUCLEOTIDE SEQUENCE [LARGE SCALE GENOMIC DNA]</scope>
    <source>
        <strain evidence="2 3">Sa2CUA10</strain>
    </source>
</reference>
<feature type="domain" description="Beta-lactamase class A catalytic" evidence="1">
    <location>
        <begin position="26"/>
        <end position="242"/>
    </location>
</feature>
<keyword evidence="2" id="KW-0378">Hydrolase</keyword>
<dbReference type="PANTHER" id="PTHR35333">
    <property type="entry name" value="BETA-LACTAMASE"/>
    <property type="match status" value="1"/>
</dbReference>
<dbReference type="RefSeq" id="WP_191753396.1">
    <property type="nucleotide sequence ID" value="NZ_JACSQM010000003.1"/>
</dbReference>
<dbReference type="SUPFAM" id="SSF56601">
    <property type="entry name" value="beta-lactamase/transpeptidase-like"/>
    <property type="match status" value="1"/>
</dbReference>
<dbReference type="Pfam" id="PF13354">
    <property type="entry name" value="Beta-lactamase2"/>
    <property type="match status" value="1"/>
</dbReference>
<evidence type="ECO:0000259" key="1">
    <source>
        <dbReference type="Pfam" id="PF13354"/>
    </source>
</evidence>
<evidence type="ECO:0000313" key="3">
    <source>
        <dbReference type="Proteomes" id="UP000603641"/>
    </source>
</evidence>
<evidence type="ECO:0000313" key="2">
    <source>
        <dbReference type="EMBL" id="MBD7964013.1"/>
    </source>
</evidence>
<dbReference type="InterPro" id="IPR000871">
    <property type="entry name" value="Beta-lactam_class-A"/>
</dbReference>
<gene>
    <name evidence="2" type="ORF">H9648_08100</name>
</gene>
<name>A0ABR8SKL0_9BACL</name>
<dbReference type="InterPro" id="IPR045155">
    <property type="entry name" value="Beta-lactam_cat"/>
</dbReference>
<keyword evidence="3" id="KW-1185">Reference proteome</keyword>
<dbReference type="GO" id="GO:0016787">
    <property type="term" value="F:hydrolase activity"/>
    <property type="evidence" value="ECO:0007669"/>
    <property type="project" value="UniProtKB-KW"/>
</dbReference>
<organism evidence="2 3">
    <name type="scientific">Fictibacillus norfolkensis</name>
    <dbReference type="NCBI Taxonomy" id="2762233"/>
    <lineage>
        <taxon>Bacteria</taxon>
        <taxon>Bacillati</taxon>
        <taxon>Bacillota</taxon>
        <taxon>Bacilli</taxon>
        <taxon>Bacillales</taxon>
        <taxon>Fictibacillaceae</taxon>
        <taxon>Fictibacillus</taxon>
    </lineage>
</organism>
<dbReference type="Proteomes" id="UP000603641">
    <property type="component" value="Unassembled WGS sequence"/>
</dbReference>